<dbReference type="SUPFAM" id="SSF51735">
    <property type="entry name" value="NAD(P)-binding Rossmann-fold domains"/>
    <property type="match status" value="1"/>
</dbReference>
<dbReference type="InterPro" id="IPR011032">
    <property type="entry name" value="GroES-like_sf"/>
</dbReference>
<proteinExistence type="inferred from homology"/>
<dbReference type="PANTHER" id="PTHR42813">
    <property type="entry name" value="ZINC-TYPE ALCOHOL DEHYDROGENASE-LIKE"/>
    <property type="match status" value="1"/>
</dbReference>
<keyword evidence="4" id="KW-0560">Oxidoreductase</keyword>
<evidence type="ECO:0000256" key="4">
    <source>
        <dbReference type="ARBA" id="ARBA00023002"/>
    </source>
</evidence>
<keyword evidence="2 5" id="KW-0479">Metal-binding</keyword>
<evidence type="ECO:0000256" key="1">
    <source>
        <dbReference type="ARBA" id="ARBA00001947"/>
    </source>
</evidence>
<keyword evidence="9" id="KW-1185">Reference proteome</keyword>
<dbReference type="AlphaFoldDB" id="A0A9W9FM55"/>
<dbReference type="GO" id="GO:0016491">
    <property type="term" value="F:oxidoreductase activity"/>
    <property type="evidence" value="ECO:0007669"/>
    <property type="project" value="UniProtKB-KW"/>
</dbReference>
<dbReference type="EMBL" id="JAPQKI010000004">
    <property type="protein sequence ID" value="KAJ5102487.1"/>
    <property type="molecule type" value="Genomic_DNA"/>
</dbReference>
<sequence length="426" mass="46448">MPNTLLIACCDGAVQPTRIRQPRPSDEWMDAAAKYKVRDPSANTPTISPHLGDTPAITTTKTHRIDSIRGILTMQAVIFKGPLQVALEERPRPQLQEPTDVILKVRYTALCGRQHSELHVFRGHQPSGTGFIMGHEFTGEVVETGADVKSFKAGDRVVSPFTVSCGSCFYCESGFSSRCAKGQLYGSAILDGGQAEYVRIPLADSTLFQAPAAIDEKKLVLMADIFPTGYFAASNAFRSLEPKAIANSTVLLFGCGPVGICALVSALEYRPKHLIAIDSVPSRLQLAESLGAEAWNFAENEQGLRDRVKSITDGRGADVVIEVVGHSSALRMGFELLRPWGVMSSVGVHNGEIPWTGNEAYGKNLRLQMGRCPVRSIFAPAMDLLAKKQDTLNFMAEDIRPLSQAVQAYDDFNQMKSQKVIFEASK</sequence>
<dbReference type="Pfam" id="PF00107">
    <property type="entry name" value="ADH_zinc_N"/>
    <property type="match status" value="1"/>
</dbReference>
<dbReference type="CDD" id="cd08284">
    <property type="entry name" value="FDH_like_2"/>
    <property type="match status" value="1"/>
</dbReference>
<dbReference type="InterPro" id="IPR036291">
    <property type="entry name" value="NAD(P)-bd_dom_sf"/>
</dbReference>
<dbReference type="PANTHER" id="PTHR42813:SF6">
    <property type="entry name" value="ALCOHOL DEHYDROGENASE (EUROFUNG)"/>
    <property type="match status" value="1"/>
</dbReference>
<protein>
    <recommendedName>
        <fullName evidence="10">Enoyl reductase (ER) domain-containing protein</fullName>
    </recommendedName>
</protein>
<dbReference type="SUPFAM" id="SSF50129">
    <property type="entry name" value="GroES-like"/>
    <property type="match status" value="1"/>
</dbReference>
<evidence type="ECO:0000259" key="6">
    <source>
        <dbReference type="Pfam" id="PF00107"/>
    </source>
</evidence>
<organism evidence="8 9">
    <name type="scientific">Penicillium argentinense</name>
    <dbReference type="NCBI Taxonomy" id="1131581"/>
    <lineage>
        <taxon>Eukaryota</taxon>
        <taxon>Fungi</taxon>
        <taxon>Dikarya</taxon>
        <taxon>Ascomycota</taxon>
        <taxon>Pezizomycotina</taxon>
        <taxon>Eurotiomycetes</taxon>
        <taxon>Eurotiomycetidae</taxon>
        <taxon>Eurotiales</taxon>
        <taxon>Aspergillaceae</taxon>
        <taxon>Penicillium</taxon>
    </lineage>
</organism>
<feature type="domain" description="Alcohol dehydrogenase-like C-terminal" evidence="6">
    <location>
        <begin position="257"/>
        <end position="386"/>
    </location>
</feature>
<feature type="domain" description="Alcohol dehydrogenase-like N-terminal" evidence="7">
    <location>
        <begin position="98"/>
        <end position="203"/>
    </location>
</feature>
<dbReference type="Gene3D" id="3.40.50.720">
    <property type="entry name" value="NAD(P)-binding Rossmann-like Domain"/>
    <property type="match status" value="1"/>
</dbReference>
<evidence type="ECO:0000256" key="3">
    <source>
        <dbReference type="ARBA" id="ARBA00022833"/>
    </source>
</evidence>
<dbReference type="Pfam" id="PF08240">
    <property type="entry name" value="ADH_N"/>
    <property type="match status" value="1"/>
</dbReference>
<reference evidence="8" key="1">
    <citation type="submission" date="2022-11" db="EMBL/GenBank/DDBJ databases">
        <authorList>
            <person name="Petersen C."/>
        </authorList>
    </citation>
    <scope>NUCLEOTIDE SEQUENCE</scope>
    <source>
        <strain evidence="8">IBT 30761</strain>
    </source>
</reference>
<accession>A0A9W9FM55</accession>
<evidence type="ECO:0000313" key="8">
    <source>
        <dbReference type="EMBL" id="KAJ5102487.1"/>
    </source>
</evidence>
<evidence type="ECO:0000259" key="7">
    <source>
        <dbReference type="Pfam" id="PF08240"/>
    </source>
</evidence>
<reference evidence="8" key="2">
    <citation type="journal article" date="2023" name="IMA Fungus">
        <title>Comparative genomic study of the Penicillium genus elucidates a diverse pangenome and 15 lateral gene transfer events.</title>
        <authorList>
            <person name="Petersen C."/>
            <person name="Sorensen T."/>
            <person name="Nielsen M.R."/>
            <person name="Sondergaard T.E."/>
            <person name="Sorensen J.L."/>
            <person name="Fitzpatrick D.A."/>
            <person name="Frisvad J.C."/>
            <person name="Nielsen K.L."/>
        </authorList>
    </citation>
    <scope>NUCLEOTIDE SEQUENCE</scope>
    <source>
        <strain evidence="8">IBT 30761</strain>
    </source>
</reference>
<evidence type="ECO:0000313" key="9">
    <source>
        <dbReference type="Proteomes" id="UP001149074"/>
    </source>
</evidence>
<evidence type="ECO:0000256" key="2">
    <source>
        <dbReference type="ARBA" id="ARBA00022723"/>
    </source>
</evidence>
<comment type="similarity">
    <text evidence="5">Belongs to the zinc-containing alcohol dehydrogenase family.</text>
</comment>
<dbReference type="Gene3D" id="3.90.180.10">
    <property type="entry name" value="Medium-chain alcohol dehydrogenases, catalytic domain"/>
    <property type="match status" value="1"/>
</dbReference>
<dbReference type="Proteomes" id="UP001149074">
    <property type="component" value="Unassembled WGS sequence"/>
</dbReference>
<evidence type="ECO:0008006" key="10">
    <source>
        <dbReference type="Google" id="ProtNLM"/>
    </source>
</evidence>
<dbReference type="GeneID" id="81354489"/>
<name>A0A9W9FM55_9EURO</name>
<dbReference type="PROSITE" id="PS00059">
    <property type="entry name" value="ADH_ZINC"/>
    <property type="match status" value="1"/>
</dbReference>
<dbReference type="OrthoDB" id="442947at2759"/>
<evidence type="ECO:0000256" key="5">
    <source>
        <dbReference type="RuleBase" id="RU361277"/>
    </source>
</evidence>
<dbReference type="InterPro" id="IPR013149">
    <property type="entry name" value="ADH-like_C"/>
</dbReference>
<dbReference type="InterPro" id="IPR002328">
    <property type="entry name" value="ADH_Zn_CS"/>
</dbReference>
<comment type="caution">
    <text evidence="8">The sequence shown here is derived from an EMBL/GenBank/DDBJ whole genome shotgun (WGS) entry which is preliminary data.</text>
</comment>
<dbReference type="GO" id="GO:0008270">
    <property type="term" value="F:zinc ion binding"/>
    <property type="evidence" value="ECO:0007669"/>
    <property type="project" value="InterPro"/>
</dbReference>
<gene>
    <name evidence="8" type="ORF">N7532_003016</name>
</gene>
<comment type="cofactor">
    <cofactor evidence="1 5">
        <name>Zn(2+)</name>
        <dbReference type="ChEBI" id="CHEBI:29105"/>
    </cofactor>
</comment>
<dbReference type="RefSeq" id="XP_056475867.1">
    <property type="nucleotide sequence ID" value="XM_056615510.1"/>
</dbReference>
<dbReference type="InterPro" id="IPR013154">
    <property type="entry name" value="ADH-like_N"/>
</dbReference>
<keyword evidence="3 5" id="KW-0862">Zinc</keyword>